<protein>
    <recommendedName>
        <fullName evidence="1">citrate lyase holo-[acyl-carrier protein] synthase</fullName>
        <ecNumber evidence="1">2.7.7.61</ecNumber>
    </recommendedName>
</protein>
<dbReference type="RefSeq" id="WP_014868619.1">
    <property type="nucleotide sequence ID" value="NZ_AP018493.1"/>
</dbReference>
<name>A0A2Z5Y4L8_9ENTE</name>
<dbReference type="EMBL" id="AP018493">
    <property type="protein sequence ID" value="BBC61728.1"/>
    <property type="molecule type" value="Genomic_DNA"/>
</dbReference>
<evidence type="ECO:0000256" key="3">
    <source>
        <dbReference type="ARBA" id="ARBA00022695"/>
    </source>
</evidence>
<dbReference type="InterPro" id="IPR005551">
    <property type="entry name" value="CitX"/>
</dbReference>
<evidence type="ECO:0000256" key="4">
    <source>
        <dbReference type="ARBA" id="ARBA00048574"/>
    </source>
</evidence>
<dbReference type="Pfam" id="PF03802">
    <property type="entry name" value="CitX"/>
    <property type="match status" value="1"/>
</dbReference>
<proteinExistence type="predicted"/>
<keyword evidence="5" id="KW-0614">Plasmid</keyword>
<dbReference type="GO" id="GO:0016829">
    <property type="term" value="F:lyase activity"/>
    <property type="evidence" value="ECO:0007669"/>
    <property type="project" value="UniProtKB-KW"/>
</dbReference>
<comment type="catalytic activity">
    <reaction evidence="4">
        <text>apo-[citrate lyase ACP] + 2'-(5''-triphospho-alpha-D-ribosyl)-3'-dephospho-CoA = holo-[citrate lyase ACP] + diphosphate</text>
        <dbReference type="Rhea" id="RHEA:16333"/>
        <dbReference type="Rhea" id="RHEA-COMP:10157"/>
        <dbReference type="Rhea" id="RHEA-COMP:10158"/>
        <dbReference type="ChEBI" id="CHEBI:29999"/>
        <dbReference type="ChEBI" id="CHEBI:33019"/>
        <dbReference type="ChEBI" id="CHEBI:61378"/>
        <dbReference type="ChEBI" id="CHEBI:82683"/>
        <dbReference type="EC" id="2.7.7.61"/>
    </reaction>
</comment>
<sequence>MFKSGIPQSIIAILDHREERAKRQEKLLNTYPNTCLITATLNIPGPIKNNQEIHQLMLLGSEKVTNDLTIHDWQILHAEEHSLPVGNEVFWVINTKEYKKIKQLLINIEENFFLGRLFDLDIQYLDQGIPKLIDRKELNYTPRSCLICNQIAKVCARSQAHSVDELQQVIEKQYQQFLQEGKNHADI</sequence>
<dbReference type="NCBIfam" id="TIGR03124">
    <property type="entry name" value="citrate_citX"/>
    <property type="match status" value="1"/>
</dbReference>
<dbReference type="GeneID" id="39499430"/>
<dbReference type="EC" id="2.7.7.61" evidence="1"/>
<gene>
    <name evidence="5" type="ORF">DAT561_p1025</name>
</gene>
<evidence type="ECO:0000313" key="6">
    <source>
        <dbReference type="Proteomes" id="UP000269226"/>
    </source>
</evidence>
<keyword evidence="5" id="KW-0456">Lyase</keyword>
<dbReference type="GO" id="GO:0051191">
    <property type="term" value="P:prosthetic group biosynthetic process"/>
    <property type="evidence" value="ECO:0007669"/>
    <property type="project" value="InterPro"/>
</dbReference>
<evidence type="ECO:0000256" key="2">
    <source>
        <dbReference type="ARBA" id="ARBA00022679"/>
    </source>
</evidence>
<dbReference type="AlphaFoldDB" id="A0A2Z5Y4L8"/>
<evidence type="ECO:0000256" key="1">
    <source>
        <dbReference type="ARBA" id="ARBA00012524"/>
    </source>
</evidence>
<organism evidence="5 6">
    <name type="scientific">Melissococcus plutonius</name>
    <dbReference type="NCBI Taxonomy" id="33970"/>
    <lineage>
        <taxon>Bacteria</taxon>
        <taxon>Bacillati</taxon>
        <taxon>Bacillota</taxon>
        <taxon>Bacilli</taxon>
        <taxon>Lactobacillales</taxon>
        <taxon>Enterococcaceae</taxon>
        <taxon>Melissococcus</taxon>
    </lineage>
</organism>
<geneLocation type="plasmid" evidence="6">
    <name>pmp1 dat561 dna</name>
</geneLocation>
<dbReference type="Proteomes" id="UP000269226">
    <property type="component" value="Plasmid pMP1"/>
</dbReference>
<keyword evidence="2 5" id="KW-0808">Transferase</keyword>
<reference evidence="5 6" key="1">
    <citation type="submission" date="2018-01" db="EMBL/GenBank/DDBJ databases">
        <title>Whole genome sequence of Melissococcus plutonius DAT561.</title>
        <authorList>
            <person name="Okumura K."/>
            <person name="Takamatsu D."/>
            <person name="Okura M."/>
        </authorList>
    </citation>
    <scope>NUCLEOTIDE SEQUENCE [LARGE SCALE GENOMIC DNA]</scope>
    <source>
        <strain evidence="5 6">DAT561</strain>
        <plasmid evidence="6">pmp1 dat561 dna</plasmid>
    </source>
</reference>
<dbReference type="GO" id="GO:0050519">
    <property type="term" value="F:holo-citrate lyase synthase activity"/>
    <property type="evidence" value="ECO:0007669"/>
    <property type="project" value="UniProtKB-EC"/>
</dbReference>
<evidence type="ECO:0000313" key="5">
    <source>
        <dbReference type="EMBL" id="BBC61728.1"/>
    </source>
</evidence>
<accession>A0A2Z5Y4L8</accession>
<keyword evidence="3 5" id="KW-0548">Nucleotidyltransferase</keyword>